<keyword evidence="1" id="KW-1133">Transmembrane helix</keyword>
<reference evidence="2 3" key="1">
    <citation type="submission" date="2018-03" db="EMBL/GenBank/DDBJ databases">
        <title>Bacteriophage NCPPB3778 and a type I-E CRISPR drive the evolution of the US Biological Select Agent, Rathayibacter toxicus.</title>
        <authorList>
            <person name="Davis E.W.II."/>
            <person name="Tabima J.F."/>
            <person name="Weisberg A.J."/>
            <person name="Dantas Lopes L."/>
            <person name="Wiseman M.S."/>
            <person name="Wiseman M.S."/>
            <person name="Pupko T."/>
            <person name="Belcher M.S."/>
            <person name="Sechler A.J."/>
            <person name="Tancos M.A."/>
            <person name="Schroeder B.K."/>
            <person name="Murray T.D."/>
            <person name="Luster D.G."/>
            <person name="Schneider W.L."/>
            <person name="Rogers E."/>
            <person name="Andreote F.D."/>
            <person name="Grunwald N.J."/>
            <person name="Putnam M.L."/>
            <person name="Chang J.H."/>
        </authorList>
    </citation>
    <scope>NUCLEOTIDE SEQUENCE [LARGE SCALE GENOMIC DNA]</scope>
    <source>
        <strain evidence="2 3">DSM 15933</strain>
    </source>
</reference>
<evidence type="ECO:0000313" key="3">
    <source>
        <dbReference type="Proteomes" id="UP000241085"/>
    </source>
</evidence>
<feature type="transmembrane region" description="Helical" evidence="1">
    <location>
        <begin position="106"/>
        <end position="124"/>
    </location>
</feature>
<feature type="transmembrane region" description="Helical" evidence="1">
    <location>
        <begin position="12"/>
        <end position="28"/>
    </location>
</feature>
<name>A0A2T4US28_9MICO</name>
<dbReference type="EMBL" id="PZPL01000001">
    <property type="protein sequence ID" value="PTL72342.1"/>
    <property type="molecule type" value="Genomic_DNA"/>
</dbReference>
<evidence type="ECO:0000313" key="2">
    <source>
        <dbReference type="EMBL" id="PTL72342.1"/>
    </source>
</evidence>
<organism evidence="2 3">
    <name type="scientific">Rathayibacter caricis DSM 15933</name>
    <dbReference type="NCBI Taxonomy" id="1328867"/>
    <lineage>
        <taxon>Bacteria</taxon>
        <taxon>Bacillati</taxon>
        <taxon>Actinomycetota</taxon>
        <taxon>Actinomycetes</taxon>
        <taxon>Micrococcales</taxon>
        <taxon>Microbacteriaceae</taxon>
        <taxon>Rathayibacter</taxon>
    </lineage>
</organism>
<proteinExistence type="predicted"/>
<feature type="transmembrane region" description="Helical" evidence="1">
    <location>
        <begin position="77"/>
        <end position="99"/>
    </location>
</feature>
<dbReference type="AlphaFoldDB" id="A0A2T4US28"/>
<protein>
    <submittedName>
        <fullName evidence="2">Uncharacterized protein</fullName>
    </submittedName>
</protein>
<feature type="transmembrane region" description="Helical" evidence="1">
    <location>
        <begin position="159"/>
        <end position="181"/>
    </location>
</feature>
<accession>A0A2T4US28</accession>
<dbReference type="RefSeq" id="WP_107574063.1">
    <property type="nucleotide sequence ID" value="NZ_PZPL01000001.1"/>
</dbReference>
<keyword evidence="1" id="KW-0812">Transmembrane</keyword>
<feature type="transmembrane region" description="Helical" evidence="1">
    <location>
        <begin position="40"/>
        <end position="57"/>
    </location>
</feature>
<keyword evidence="3" id="KW-1185">Reference proteome</keyword>
<dbReference type="Proteomes" id="UP000241085">
    <property type="component" value="Unassembled WGS sequence"/>
</dbReference>
<gene>
    <name evidence="2" type="ORF">C1I63_05425</name>
</gene>
<keyword evidence="1" id="KW-0472">Membrane</keyword>
<feature type="transmembrane region" description="Helical" evidence="1">
    <location>
        <begin position="130"/>
        <end position="147"/>
    </location>
</feature>
<sequence length="182" mass="18777">MIDDAVPRDLLFIGALFGLAAFVWAGWAHERPPKGAIPRVVLVAIQVAGLALLGTALPPLVRNWGSPSALVPGTPAFVWYVVVAWIEVVAIVVLSIRFVRAKRAELIAAAAMIVVGVHFLPLGFVLGQPILFVAAALLTAIGAVSVLPRRTLAAPSFWCGALGGPVLLALGAISLVAGLGAV</sequence>
<comment type="caution">
    <text evidence="2">The sequence shown here is derived from an EMBL/GenBank/DDBJ whole genome shotgun (WGS) entry which is preliminary data.</text>
</comment>
<evidence type="ECO:0000256" key="1">
    <source>
        <dbReference type="SAM" id="Phobius"/>
    </source>
</evidence>